<accession>A0ABT8ZJK2</accession>
<organism evidence="2 3">
    <name type="scientific">Sphingobium cyanobacteriorum</name>
    <dbReference type="NCBI Taxonomy" id="3063954"/>
    <lineage>
        <taxon>Bacteria</taxon>
        <taxon>Pseudomonadati</taxon>
        <taxon>Pseudomonadota</taxon>
        <taxon>Alphaproteobacteria</taxon>
        <taxon>Sphingomonadales</taxon>
        <taxon>Sphingomonadaceae</taxon>
        <taxon>Sphingobium</taxon>
    </lineage>
</organism>
<dbReference type="PROSITE" id="PS51186">
    <property type="entry name" value="GNAT"/>
    <property type="match status" value="1"/>
</dbReference>
<evidence type="ECO:0000313" key="3">
    <source>
        <dbReference type="Proteomes" id="UP001176471"/>
    </source>
</evidence>
<dbReference type="EMBL" id="JAUQOM010000001">
    <property type="protein sequence ID" value="MDO7834323.1"/>
    <property type="molecule type" value="Genomic_DNA"/>
</dbReference>
<dbReference type="Proteomes" id="UP001176471">
    <property type="component" value="Unassembled WGS sequence"/>
</dbReference>
<feature type="domain" description="N-acetyltransferase" evidence="1">
    <location>
        <begin position="12"/>
        <end position="165"/>
    </location>
</feature>
<protein>
    <submittedName>
        <fullName evidence="2">GNAT family N-acetyltransferase</fullName>
    </submittedName>
</protein>
<dbReference type="CDD" id="cd04301">
    <property type="entry name" value="NAT_SF"/>
    <property type="match status" value="1"/>
</dbReference>
<sequence>MIALETRHGFRFAMRLATHEDEPALADFFAQVTDEDRRFRFLSAVRQVSPGHLHAMTDFAYHRHETFLAFTPGGQAIIAAATLAVDEAGATGEVAISILPDHKGKGIGWTLLDHVAQEARQWGVTKLQSIESRDNRAAISLEQEMGFTARPIEDEPGVVLLERAF</sequence>
<name>A0ABT8ZJK2_9SPHN</name>
<proteinExistence type="predicted"/>
<dbReference type="InterPro" id="IPR016181">
    <property type="entry name" value="Acyl_CoA_acyltransferase"/>
</dbReference>
<gene>
    <name evidence="2" type="ORF">Q4610_04620</name>
</gene>
<evidence type="ECO:0000259" key="1">
    <source>
        <dbReference type="PROSITE" id="PS51186"/>
    </source>
</evidence>
<dbReference type="Pfam" id="PF00583">
    <property type="entry name" value="Acetyltransf_1"/>
    <property type="match status" value="1"/>
</dbReference>
<dbReference type="SUPFAM" id="SSF55729">
    <property type="entry name" value="Acyl-CoA N-acyltransferases (Nat)"/>
    <property type="match status" value="1"/>
</dbReference>
<keyword evidence="3" id="KW-1185">Reference proteome</keyword>
<dbReference type="RefSeq" id="WP_304534815.1">
    <property type="nucleotide sequence ID" value="NZ_JAUQOM010000001.1"/>
</dbReference>
<dbReference type="Gene3D" id="3.40.630.30">
    <property type="match status" value="1"/>
</dbReference>
<comment type="caution">
    <text evidence="2">The sequence shown here is derived from an EMBL/GenBank/DDBJ whole genome shotgun (WGS) entry which is preliminary data.</text>
</comment>
<reference evidence="2" key="1">
    <citation type="submission" date="2023-07" db="EMBL/GenBank/DDBJ databases">
        <title>Bacterial whole genome sequence for Sphingobium sp. HBC34.</title>
        <authorList>
            <person name="Le V."/>
            <person name="Ko S.-R."/>
            <person name="Ahn C.-Y."/>
            <person name="Oh H.-M."/>
        </authorList>
    </citation>
    <scope>NUCLEOTIDE SEQUENCE</scope>
    <source>
        <strain evidence="2">HBC34</strain>
    </source>
</reference>
<evidence type="ECO:0000313" key="2">
    <source>
        <dbReference type="EMBL" id="MDO7834323.1"/>
    </source>
</evidence>
<dbReference type="InterPro" id="IPR000182">
    <property type="entry name" value="GNAT_dom"/>
</dbReference>